<dbReference type="EMBL" id="BQNB010009630">
    <property type="protein sequence ID" value="GJS66161.1"/>
    <property type="molecule type" value="Genomic_DNA"/>
</dbReference>
<dbReference type="Proteomes" id="UP001151760">
    <property type="component" value="Unassembled WGS sequence"/>
</dbReference>
<name>A0ABQ4XM77_9ASTR</name>
<organism evidence="1 2">
    <name type="scientific">Tanacetum coccineum</name>
    <dbReference type="NCBI Taxonomy" id="301880"/>
    <lineage>
        <taxon>Eukaryota</taxon>
        <taxon>Viridiplantae</taxon>
        <taxon>Streptophyta</taxon>
        <taxon>Embryophyta</taxon>
        <taxon>Tracheophyta</taxon>
        <taxon>Spermatophyta</taxon>
        <taxon>Magnoliopsida</taxon>
        <taxon>eudicotyledons</taxon>
        <taxon>Gunneridae</taxon>
        <taxon>Pentapetalae</taxon>
        <taxon>asterids</taxon>
        <taxon>campanulids</taxon>
        <taxon>Asterales</taxon>
        <taxon>Asteraceae</taxon>
        <taxon>Asteroideae</taxon>
        <taxon>Anthemideae</taxon>
        <taxon>Anthemidinae</taxon>
        <taxon>Tanacetum</taxon>
    </lineage>
</organism>
<evidence type="ECO:0000313" key="1">
    <source>
        <dbReference type="EMBL" id="GJS66161.1"/>
    </source>
</evidence>
<reference evidence="1" key="1">
    <citation type="journal article" date="2022" name="Int. J. Mol. Sci.">
        <title>Draft Genome of Tanacetum Coccineum: Genomic Comparison of Closely Related Tanacetum-Family Plants.</title>
        <authorList>
            <person name="Yamashiro T."/>
            <person name="Shiraishi A."/>
            <person name="Nakayama K."/>
            <person name="Satake H."/>
        </authorList>
    </citation>
    <scope>NUCLEOTIDE SEQUENCE</scope>
</reference>
<proteinExistence type="predicted"/>
<evidence type="ECO:0000313" key="2">
    <source>
        <dbReference type="Proteomes" id="UP001151760"/>
    </source>
</evidence>
<protein>
    <submittedName>
        <fullName evidence="1">Uncharacterized protein</fullName>
    </submittedName>
</protein>
<accession>A0ABQ4XM77</accession>
<reference evidence="1" key="2">
    <citation type="submission" date="2022-01" db="EMBL/GenBank/DDBJ databases">
        <authorList>
            <person name="Yamashiro T."/>
            <person name="Shiraishi A."/>
            <person name="Satake H."/>
            <person name="Nakayama K."/>
        </authorList>
    </citation>
    <scope>NUCLEOTIDE SEQUENCE</scope>
</reference>
<keyword evidence="2" id="KW-1185">Reference proteome</keyword>
<sequence>MVESLPTMVDTHIKEQVKHQVPEQVRDQVPVYVAEGLILEIQKTKEEMERMIPKAILQERGNIQAGISSQIQKAIDNHIPSQVDASIRSYMSGHILHVHPVQSQTPSVPEQQYQLYHKLHVELLPFTQEIRTILMMMLILRGRIMQSDRRLLRNQEQEDDYDFWTEYYASDDDEIPTKQISQDIMEEVSMTIDEAKLKKMVDEMLRQRCTYIDQMENFLKSDIVEKRDPEAPPLSLINQDLLYLKKGSSGPEKIVVSLHKFPAIIFNDDDIKERTFRWVNKCVKKFNPYTRYGVEHWKNPHAKIFYIRKQKKPGKPKEIVARRANECIVSITEPDYKNLNKNDIEDMYLLILNGKDFQLGIESYQQKINLTAPTISFSRVEKHKMFSIIYEPVHGIIYKNSKKEKRVMRHSEIHKFCDATLNRVLEGLRSYNNDVKYGYIQRDLTNEEVEYLKLFEEEIEVRLKYRNQMRRWEMYVNGRPLGPRRERPE</sequence>
<comment type="caution">
    <text evidence="1">The sequence shown here is derived from an EMBL/GenBank/DDBJ whole genome shotgun (WGS) entry which is preliminary data.</text>
</comment>
<gene>
    <name evidence="1" type="ORF">Tco_0680725</name>
</gene>